<evidence type="ECO:0000256" key="5">
    <source>
        <dbReference type="SAM" id="MobiDB-lite"/>
    </source>
</evidence>
<dbReference type="CDD" id="cd00200">
    <property type="entry name" value="WD40"/>
    <property type="match status" value="1"/>
</dbReference>
<feature type="repeat" description="WD" evidence="4">
    <location>
        <begin position="263"/>
        <end position="305"/>
    </location>
</feature>
<comment type="similarity">
    <text evidence="3">Belongs to the WD repeat GAD-1 family.</text>
</comment>
<comment type="caution">
    <text evidence="6">The sequence shown here is derived from an EMBL/GenBank/DDBJ whole genome shotgun (WGS) entry which is preliminary data.</text>
</comment>
<dbReference type="SUPFAM" id="SSF50978">
    <property type="entry name" value="WD40 repeat-like"/>
    <property type="match status" value="1"/>
</dbReference>
<feature type="region of interest" description="Disordered" evidence="5">
    <location>
        <begin position="641"/>
        <end position="664"/>
    </location>
</feature>
<dbReference type="PANTHER" id="PTHR16017:SF0">
    <property type="entry name" value="WD REPEAT-CONTAINING PROTEIN 70"/>
    <property type="match status" value="1"/>
</dbReference>
<dbReference type="InterPro" id="IPR015943">
    <property type="entry name" value="WD40/YVTN_repeat-like_dom_sf"/>
</dbReference>
<sequence>MHEQKEEKEDNGETTESNEEIETRQQKNAAKKARQFNFETMFMEARQGAFTRTAETSNEESDKETTDDRESSCGGQFESSGEAHHAFDESVGCSLSMKLAKASVGENDDDDFGEFSVPLPEGFVPDKEMFEEKKLNDDDEFDDLDEGIPVVDLIPAASEAQLRHGKKPVSALTFDHQGTKFASGGYDYIVNLFEFQKMDLSLRSSRELMPCESHIINGLAFSSNGEKLLLASGHAQIRILDRQGKQWAETIRGDQYLVDLSNTKGHTGSVNACCWHPVTKTEFLSCANDGTLRIWSTDDYKEITHCINKQRKVIKTKNAIGKRAIPTTCCYSRDGKYIAAGCDDGSIQIWKHGNLYVNTAYLNRTAHTAPITSLQFSPNSKEILSRSLDGTLKLWQLETFNKPCHVVENLKNEFISTDCGFAPHGEMVYTGTSFDDENGSDGTLAFFDSESFDLVYRITYPKLSCIRICWQPKINQILVGLSDGSLRLYYDPINSLRGALLCVSRPLRRTRQQEVIREELVLSPLTLEMFQPRGEEAEEKEVTTWRLKKYLRMMDNKLRPDFRKPADMPMSGPSSGGRVAASGGTLHSYIAKQVGTKRNRDFLADTDVRASILRHAEEAEQNPYYVTKAYLKNQPVTIFQEKTTAPEEEEADAELEPLYKIPKK</sequence>
<name>A0A8J2Q345_9BILA</name>
<evidence type="ECO:0000256" key="1">
    <source>
        <dbReference type="ARBA" id="ARBA00022574"/>
    </source>
</evidence>
<dbReference type="Gene3D" id="2.130.10.10">
    <property type="entry name" value="YVTN repeat-like/Quinoprotein amine dehydrogenase"/>
    <property type="match status" value="2"/>
</dbReference>
<evidence type="ECO:0000313" key="7">
    <source>
        <dbReference type="Proteomes" id="UP000746747"/>
    </source>
</evidence>
<keyword evidence="7" id="KW-1185">Reference proteome</keyword>
<dbReference type="Pfam" id="PF00400">
    <property type="entry name" value="WD40"/>
    <property type="match status" value="4"/>
</dbReference>
<evidence type="ECO:0000256" key="3">
    <source>
        <dbReference type="ARBA" id="ARBA00038343"/>
    </source>
</evidence>
<dbReference type="PANTHER" id="PTHR16017">
    <property type="entry name" value="GASTRULATION DEFECTIVE PROTEIN 1-RELATED"/>
    <property type="match status" value="1"/>
</dbReference>
<dbReference type="SMART" id="SM00320">
    <property type="entry name" value="WD40"/>
    <property type="match status" value="6"/>
</dbReference>
<keyword evidence="2" id="KW-0677">Repeat</keyword>
<keyword evidence="1 4" id="KW-0853">WD repeat</keyword>
<feature type="compositionally biased region" description="Acidic residues" evidence="5">
    <location>
        <begin position="9"/>
        <end position="20"/>
    </location>
</feature>
<dbReference type="InterPro" id="IPR051858">
    <property type="entry name" value="WD_repeat_GAD-1"/>
</dbReference>
<feature type="repeat" description="WD" evidence="4">
    <location>
        <begin position="331"/>
        <end position="351"/>
    </location>
</feature>
<accession>A0A8J2Q345</accession>
<dbReference type="AlphaFoldDB" id="A0A8J2Q345"/>
<protein>
    <recommendedName>
        <fullName evidence="8">Gastrulation defective protein 1</fullName>
    </recommendedName>
</protein>
<evidence type="ECO:0008006" key="8">
    <source>
        <dbReference type="Google" id="ProtNLM"/>
    </source>
</evidence>
<proteinExistence type="inferred from homology"/>
<evidence type="ECO:0000256" key="2">
    <source>
        <dbReference type="ARBA" id="ARBA00022737"/>
    </source>
</evidence>
<dbReference type="EMBL" id="CAKAEH010001284">
    <property type="protein sequence ID" value="CAG9534057.1"/>
    <property type="molecule type" value="Genomic_DNA"/>
</dbReference>
<dbReference type="InterPro" id="IPR001680">
    <property type="entry name" value="WD40_rpt"/>
</dbReference>
<evidence type="ECO:0000313" key="6">
    <source>
        <dbReference type="EMBL" id="CAG9534057.1"/>
    </source>
</evidence>
<dbReference type="FunFam" id="2.130.10.10:FF:001319">
    <property type="entry name" value="Gastrulation defective protein 1"/>
    <property type="match status" value="1"/>
</dbReference>
<organism evidence="6 7">
    <name type="scientific">Cercopithifilaria johnstoni</name>
    <dbReference type="NCBI Taxonomy" id="2874296"/>
    <lineage>
        <taxon>Eukaryota</taxon>
        <taxon>Metazoa</taxon>
        <taxon>Ecdysozoa</taxon>
        <taxon>Nematoda</taxon>
        <taxon>Chromadorea</taxon>
        <taxon>Rhabditida</taxon>
        <taxon>Spirurina</taxon>
        <taxon>Spiruromorpha</taxon>
        <taxon>Filarioidea</taxon>
        <taxon>Onchocercidae</taxon>
        <taxon>Cercopithifilaria</taxon>
    </lineage>
</organism>
<feature type="compositionally biased region" description="Acidic residues" evidence="5">
    <location>
        <begin position="646"/>
        <end position="655"/>
    </location>
</feature>
<dbReference type="GO" id="GO:0035861">
    <property type="term" value="C:site of double-strand break"/>
    <property type="evidence" value="ECO:0007669"/>
    <property type="project" value="TreeGrafter"/>
</dbReference>
<feature type="region of interest" description="Disordered" evidence="5">
    <location>
        <begin position="1"/>
        <end position="83"/>
    </location>
</feature>
<dbReference type="GO" id="GO:0005634">
    <property type="term" value="C:nucleus"/>
    <property type="evidence" value="ECO:0007669"/>
    <property type="project" value="TreeGrafter"/>
</dbReference>
<dbReference type="Proteomes" id="UP000746747">
    <property type="component" value="Unassembled WGS sequence"/>
</dbReference>
<dbReference type="InterPro" id="IPR036322">
    <property type="entry name" value="WD40_repeat_dom_sf"/>
</dbReference>
<feature type="repeat" description="WD" evidence="4">
    <location>
        <begin position="364"/>
        <end position="399"/>
    </location>
</feature>
<reference evidence="6" key="1">
    <citation type="submission" date="2021-09" db="EMBL/GenBank/DDBJ databases">
        <authorList>
            <consortium name="Pathogen Informatics"/>
        </authorList>
    </citation>
    <scope>NUCLEOTIDE SEQUENCE</scope>
</reference>
<dbReference type="PROSITE" id="PS50294">
    <property type="entry name" value="WD_REPEATS_REGION"/>
    <property type="match status" value="2"/>
</dbReference>
<evidence type="ECO:0000256" key="4">
    <source>
        <dbReference type="PROSITE-ProRule" id="PRU00221"/>
    </source>
</evidence>
<gene>
    <name evidence="6" type="ORF">CJOHNSTONI_LOCUS4232</name>
</gene>
<dbReference type="OrthoDB" id="10264376at2759"/>
<dbReference type="PROSITE" id="PS50082">
    <property type="entry name" value="WD_REPEATS_2"/>
    <property type="match status" value="3"/>
</dbReference>